<comment type="caution">
    <text evidence="1">The sequence shown here is derived from an EMBL/GenBank/DDBJ whole genome shotgun (WGS) entry which is preliminary data.</text>
</comment>
<dbReference type="EMBL" id="JADFTS010000003">
    <property type="protein sequence ID" value="KAF9613298.1"/>
    <property type="molecule type" value="Genomic_DNA"/>
</dbReference>
<dbReference type="AlphaFoldDB" id="A0A835LYS7"/>
<protein>
    <submittedName>
        <fullName evidence="1">Uncharacterized protein</fullName>
    </submittedName>
</protein>
<dbReference type="OrthoDB" id="46583at2759"/>
<evidence type="ECO:0000313" key="2">
    <source>
        <dbReference type="Proteomes" id="UP000631114"/>
    </source>
</evidence>
<dbReference type="Proteomes" id="UP000631114">
    <property type="component" value="Unassembled WGS sequence"/>
</dbReference>
<sequence length="120" mass="13594">MAMEMVDSSVEFQVPHGGPICLPDLVGQITRVPEFEASVVEEVVKITSKAAFQVETLTEKTSPVQEEEISDEAKNGQYDLSGYFLIEDIFCNDKRDPFVIDSGLEYQRMRRVKRAGHPIW</sequence>
<proteinExistence type="predicted"/>
<keyword evidence="2" id="KW-1185">Reference proteome</keyword>
<evidence type="ECO:0000313" key="1">
    <source>
        <dbReference type="EMBL" id="KAF9613298.1"/>
    </source>
</evidence>
<name>A0A835LYS7_9MAGN</name>
<organism evidence="1 2">
    <name type="scientific">Coptis chinensis</name>
    <dbReference type="NCBI Taxonomy" id="261450"/>
    <lineage>
        <taxon>Eukaryota</taxon>
        <taxon>Viridiplantae</taxon>
        <taxon>Streptophyta</taxon>
        <taxon>Embryophyta</taxon>
        <taxon>Tracheophyta</taxon>
        <taxon>Spermatophyta</taxon>
        <taxon>Magnoliopsida</taxon>
        <taxon>Ranunculales</taxon>
        <taxon>Ranunculaceae</taxon>
        <taxon>Coptidoideae</taxon>
        <taxon>Coptis</taxon>
    </lineage>
</organism>
<gene>
    <name evidence="1" type="ORF">IFM89_006797</name>
</gene>
<accession>A0A835LYS7</accession>
<reference evidence="1 2" key="1">
    <citation type="submission" date="2020-10" db="EMBL/GenBank/DDBJ databases">
        <title>The Coptis chinensis genome and diversification of protoberbering-type alkaloids.</title>
        <authorList>
            <person name="Wang B."/>
            <person name="Shu S."/>
            <person name="Song C."/>
            <person name="Liu Y."/>
        </authorList>
    </citation>
    <scope>NUCLEOTIDE SEQUENCE [LARGE SCALE GENOMIC DNA]</scope>
    <source>
        <strain evidence="1">HL-2020</strain>
        <tissue evidence="1">Leaf</tissue>
    </source>
</reference>